<dbReference type="Proteomes" id="UP001470023">
    <property type="component" value="Unassembled WGS sequence"/>
</dbReference>
<evidence type="ECO:0000313" key="4">
    <source>
        <dbReference type="Proteomes" id="UP001470023"/>
    </source>
</evidence>
<dbReference type="Gene3D" id="1.10.630.10">
    <property type="entry name" value="Cytochrome P450"/>
    <property type="match status" value="1"/>
</dbReference>
<accession>A0ABV1UJU8</accession>
<reference evidence="3 4" key="1">
    <citation type="submission" date="2024-06" db="EMBL/GenBank/DDBJ databases">
        <title>The Natural Products Discovery Center: Release of the First 8490 Sequenced Strains for Exploring Actinobacteria Biosynthetic Diversity.</title>
        <authorList>
            <person name="Kalkreuter E."/>
            <person name="Kautsar S.A."/>
            <person name="Yang D."/>
            <person name="Bader C.D."/>
            <person name="Teijaro C.N."/>
            <person name="Fluegel L."/>
            <person name="Davis C.M."/>
            <person name="Simpson J.R."/>
            <person name="Lauterbach L."/>
            <person name="Steele A.D."/>
            <person name="Gui C."/>
            <person name="Meng S."/>
            <person name="Li G."/>
            <person name="Viehrig K."/>
            <person name="Ye F."/>
            <person name="Su P."/>
            <person name="Kiefer A.F."/>
            <person name="Nichols A."/>
            <person name="Cepeda A.J."/>
            <person name="Yan W."/>
            <person name="Fan B."/>
            <person name="Jiang Y."/>
            <person name="Adhikari A."/>
            <person name="Zheng C.-J."/>
            <person name="Schuster L."/>
            <person name="Cowan T.M."/>
            <person name="Smanski M.J."/>
            <person name="Chevrette M.G."/>
            <person name="De Carvalho L.P.S."/>
            <person name="Shen B."/>
        </authorList>
    </citation>
    <scope>NUCLEOTIDE SEQUENCE [LARGE SCALE GENOMIC DNA]</scope>
    <source>
        <strain evidence="3 4">NPDC001166</strain>
    </source>
</reference>
<proteinExistence type="inferred from homology"/>
<feature type="region of interest" description="Disordered" evidence="2">
    <location>
        <begin position="405"/>
        <end position="431"/>
    </location>
</feature>
<gene>
    <name evidence="3" type="ORF">ABT272_40865</name>
</gene>
<keyword evidence="4" id="KW-1185">Reference proteome</keyword>
<evidence type="ECO:0000256" key="2">
    <source>
        <dbReference type="SAM" id="MobiDB-lite"/>
    </source>
</evidence>
<dbReference type="InterPro" id="IPR002397">
    <property type="entry name" value="Cyt_P450_B"/>
</dbReference>
<dbReference type="InterPro" id="IPR036396">
    <property type="entry name" value="Cyt_P450_sf"/>
</dbReference>
<dbReference type="PANTHER" id="PTHR46696">
    <property type="entry name" value="P450, PUTATIVE (EUROFUNG)-RELATED"/>
    <property type="match status" value="1"/>
</dbReference>
<comment type="caution">
    <text evidence="3">The sequence shown here is derived from an EMBL/GenBank/DDBJ whole genome shotgun (WGS) entry which is preliminary data.</text>
</comment>
<dbReference type="SUPFAM" id="SSF48264">
    <property type="entry name" value="Cytochrome P450"/>
    <property type="match status" value="1"/>
</dbReference>
<protein>
    <submittedName>
        <fullName evidence="3">Cytochrome P450</fullName>
    </submittedName>
</protein>
<dbReference type="EMBL" id="JBEPAZ010000078">
    <property type="protein sequence ID" value="MER6434008.1"/>
    <property type="molecule type" value="Genomic_DNA"/>
</dbReference>
<dbReference type="InterPro" id="IPR001128">
    <property type="entry name" value="Cyt_P450"/>
</dbReference>
<dbReference type="PANTHER" id="PTHR46696:SF1">
    <property type="entry name" value="CYTOCHROME P450 YJIB-RELATED"/>
    <property type="match status" value="1"/>
</dbReference>
<dbReference type="Pfam" id="PF00067">
    <property type="entry name" value="p450"/>
    <property type="match status" value="1"/>
</dbReference>
<name>A0ABV1UJU8_9ACTN</name>
<dbReference type="PRINTS" id="PR00359">
    <property type="entry name" value="BP450"/>
</dbReference>
<feature type="compositionally biased region" description="Basic and acidic residues" evidence="2">
    <location>
        <begin position="422"/>
        <end position="431"/>
    </location>
</feature>
<organism evidence="3 4">
    <name type="scientific">Streptomyces sp. 900105245</name>
    <dbReference type="NCBI Taxonomy" id="3154379"/>
    <lineage>
        <taxon>Bacteria</taxon>
        <taxon>Bacillati</taxon>
        <taxon>Actinomycetota</taxon>
        <taxon>Actinomycetes</taxon>
        <taxon>Kitasatosporales</taxon>
        <taxon>Streptomycetaceae</taxon>
        <taxon>Streptomyces</taxon>
    </lineage>
</organism>
<dbReference type="RefSeq" id="WP_352065936.1">
    <property type="nucleotide sequence ID" value="NZ_JBEPAZ010000078.1"/>
</dbReference>
<evidence type="ECO:0000313" key="3">
    <source>
        <dbReference type="EMBL" id="MER6434008.1"/>
    </source>
</evidence>
<comment type="similarity">
    <text evidence="1">Belongs to the cytochrome P450 family.</text>
</comment>
<sequence length="431" mass="45736">MRSGRSAMHLSFESGAGPDEARSLVLRFLSGDVHVDPYPVLNRIREAGPVWLGDDVVVLSSYAHCAAALRAADRAPAPAGACPVPVPRPHRALDRVLGADATADLAPLVRSLVDDRLDSVAARGRLEVVSDLAHPVPMAVLSRLLGLPAADTQWLHRRVTALGTTFELPVTGAGNPASPAERRWAEAELETYLAEAVRSRRGRADGDDLLSRLARAGEHGERLTDSEAVSAGRFLLASGYETTAALVSACVLALLRAPHEIDALRRDPSRAWRLVEETLRVDPPVQVVERLAGTDLDLCGTRVPRGTVMVLLLAAAHRDPALTPDPDVFAPDGGSPHLAIGADPHHCPGAPLARLIARTVLVRFAQRVAGARFALGSTSYRPSVALRGLRALWVDADGFAARDLPWRPAGAPAPDPRPPAHAAHDAAGRTS</sequence>
<evidence type="ECO:0000256" key="1">
    <source>
        <dbReference type="ARBA" id="ARBA00010617"/>
    </source>
</evidence>